<dbReference type="AlphaFoldDB" id="A0AAN4ZE75"/>
<evidence type="ECO:0000313" key="3">
    <source>
        <dbReference type="Proteomes" id="UP001328107"/>
    </source>
</evidence>
<feature type="non-terminal residue" evidence="2">
    <location>
        <position position="1"/>
    </location>
</feature>
<keyword evidence="3" id="KW-1185">Reference proteome</keyword>
<feature type="transmembrane region" description="Helical" evidence="1">
    <location>
        <begin position="7"/>
        <end position="29"/>
    </location>
</feature>
<comment type="caution">
    <text evidence="2">The sequence shown here is derived from an EMBL/GenBank/DDBJ whole genome shotgun (WGS) entry which is preliminary data.</text>
</comment>
<dbReference type="Proteomes" id="UP001328107">
    <property type="component" value="Unassembled WGS sequence"/>
</dbReference>
<proteinExistence type="predicted"/>
<feature type="transmembrane region" description="Helical" evidence="1">
    <location>
        <begin position="85"/>
        <end position="107"/>
    </location>
</feature>
<protein>
    <recommendedName>
        <fullName evidence="4">G protein-coupled receptor</fullName>
    </recommendedName>
</protein>
<reference evidence="3" key="1">
    <citation type="submission" date="2022-10" db="EMBL/GenBank/DDBJ databases">
        <title>Genome assembly of Pristionchus species.</title>
        <authorList>
            <person name="Yoshida K."/>
            <person name="Sommer R.J."/>
        </authorList>
    </citation>
    <scope>NUCLEOTIDE SEQUENCE [LARGE SCALE GENOMIC DNA]</scope>
    <source>
        <strain evidence="3">RS5460</strain>
    </source>
</reference>
<gene>
    <name evidence="2" type="ORF">PMAYCL1PPCAC_09803</name>
</gene>
<name>A0AAN4ZE75_9BILA</name>
<organism evidence="2 3">
    <name type="scientific">Pristionchus mayeri</name>
    <dbReference type="NCBI Taxonomy" id="1317129"/>
    <lineage>
        <taxon>Eukaryota</taxon>
        <taxon>Metazoa</taxon>
        <taxon>Ecdysozoa</taxon>
        <taxon>Nematoda</taxon>
        <taxon>Chromadorea</taxon>
        <taxon>Rhabditida</taxon>
        <taxon>Rhabditina</taxon>
        <taxon>Diplogasteromorpha</taxon>
        <taxon>Diplogasteroidea</taxon>
        <taxon>Neodiplogasteridae</taxon>
        <taxon>Pristionchus</taxon>
    </lineage>
</organism>
<sequence length="108" mass="12330">FSKMRRLVFAYGYCIVIICVSSPFAYAFINEKAWQPHVHAVVREIQEIPPDERVFAYASTSKEITENNNRTVIPFVLIGTLPSYAWSYGAFIVTTFLISRIISNFLAC</sequence>
<keyword evidence="1" id="KW-0472">Membrane</keyword>
<keyword evidence="1" id="KW-0812">Transmembrane</keyword>
<evidence type="ECO:0000313" key="2">
    <source>
        <dbReference type="EMBL" id="GMR39608.1"/>
    </source>
</evidence>
<keyword evidence="1" id="KW-1133">Transmembrane helix</keyword>
<evidence type="ECO:0000256" key="1">
    <source>
        <dbReference type="SAM" id="Phobius"/>
    </source>
</evidence>
<evidence type="ECO:0008006" key="4">
    <source>
        <dbReference type="Google" id="ProtNLM"/>
    </source>
</evidence>
<accession>A0AAN4ZE75</accession>
<dbReference type="EMBL" id="BTRK01000002">
    <property type="protein sequence ID" value="GMR39608.1"/>
    <property type="molecule type" value="Genomic_DNA"/>
</dbReference>